<dbReference type="EMBL" id="JAFFGZ010000002">
    <property type="protein sequence ID" value="KAK4647261.1"/>
    <property type="molecule type" value="Genomic_DNA"/>
</dbReference>
<accession>A0ABR0FTH5</accession>
<dbReference type="Proteomes" id="UP001322138">
    <property type="component" value="Unassembled WGS sequence"/>
</dbReference>
<proteinExistence type="predicted"/>
<organism evidence="1 2">
    <name type="scientific">Podospora bellae-mahoneyi</name>
    <dbReference type="NCBI Taxonomy" id="2093777"/>
    <lineage>
        <taxon>Eukaryota</taxon>
        <taxon>Fungi</taxon>
        <taxon>Dikarya</taxon>
        <taxon>Ascomycota</taxon>
        <taxon>Pezizomycotina</taxon>
        <taxon>Sordariomycetes</taxon>
        <taxon>Sordariomycetidae</taxon>
        <taxon>Sordariales</taxon>
        <taxon>Podosporaceae</taxon>
        <taxon>Podospora</taxon>
    </lineage>
</organism>
<name>A0ABR0FTH5_9PEZI</name>
<dbReference type="RefSeq" id="XP_062736237.1">
    <property type="nucleotide sequence ID" value="XM_062872195.1"/>
</dbReference>
<gene>
    <name evidence="1" type="ORF">QC761_0027500</name>
</gene>
<protein>
    <submittedName>
        <fullName evidence="1">Uncharacterized protein</fullName>
    </submittedName>
</protein>
<evidence type="ECO:0000313" key="2">
    <source>
        <dbReference type="Proteomes" id="UP001322138"/>
    </source>
</evidence>
<comment type="caution">
    <text evidence="1">The sequence shown here is derived from an EMBL/GenBank/DDBJ whole genome shotgun (WGS) entry which is preliminary data.</text>
</comment>
<keyword evidence="2" id="KW-1185">Reference proteome</keyword>
<reference evidence="1 2" key="1">
    <citation type="journal article" date="2023" name="bioRxiv">
        <title>High-quality genome assemblies of four members of thePodospora anserinaspecies complex.</title>
        <authorList>
            <person name="Ament-Velasquez S.L."/>
            <person name="Vogan A.A."/>
            <person name="Wallerman O."/>
            <person name="Hartmann F."/>
            <person name="Gautier V."/>
            <person name="Silar P."/>
            <person name="Giraud T."/>
            <person name="Johannesson H."/>
        </authorList>
    </citation>
    <scope>NUCLEOTIDE SEQUENCE [LARGE SCALE GENOMIC DNA]</scope>
    <source>
        <strain evidence="1 2">CBS 112042</strain>
    </source>
</reference>
<evidence type="ECO:0000313" key="1">
    <source>
        <dbReference type="EMBL" id="KAK4647261.1"/>
    </source>
</evidence>
<sequence>MVDFVVPIGNRCGFHVTRMMDGSTRRLLLRHVVKLHDWYVAIMRSNQDMSAKVQASVEYMSHHTMDQDLRIGVEEHACLRLRAPRDGPNWPV</sequence>
<dbReference type="GeneID" id="87891307"/>